<dbReference type="GO" id="GO:0003700">
    <property type="term" value="F:DNA-binding transcription factor activity"/>
    <property type="evidence" value="ECO:0007669"/>
    <property type="project" value="InterPro"/>
</dbReference>
<dbReference type="InterPro" id="IPR036388">
    <property type="entry name" value="WH-like_DNA-bd_sf"/>
</dbReference>
<dbReference type="SUPFAM" id="SSF53697">
    <property type="entry name" value="SIS domain"/>
    <property type="match status" value="1"/>
</dbReference>
<dbReference type="RefSeq" id="WP_041055293.1">
    <property type="nucleotide sequence ID" value="NZ_JXRR01000008.1"/>
</dbReference>
<dbReference type="AlphaFoldDB" id="A0A0C2SAQ1"/>
<dbReference type="InterPro" id="IPR001347">
    <property type="entry name" value="SIS_dom"/>
</dbReference>
<dbReference type="InterPro" id="IPR047640">
    <property type="entry name" value="RpiR-like"/>
</dbReference>
<dbReference type="InterPro" id="IPR046348">
    <property type="entry name" value="SIS_dom_sf"/>
</dbReference>
<dbReference type="CDD" id="cd05013">
    <property type="entry name" value="SIS_RpiR"/>
    <property type="match status" value="1"/>
</dbReference>
<evidence type="ECO:0000313" key="6">
    <source>
        <dbReference type="EMBL" id="KIL50999.1"/>
    </source>
</evidence>
<accession>A0A0C2SAQ1</accession>
<feature type="domain" description="SIS" evidence="5">
    <location>
        <begin position="123"/>
        <end position="260"/>
    </location>
</feature>
<evidence type="ECO:0000256" key="1">
    <source>
        <dbReference type="ARBA" id="ARBA00023015"/>
    </source>
</evidence>
<evidence type="ECO:0000313" key="7">
    <source>
        <dbReference type="Proteomes" id="UP000031972"/>
    </source>
</evidence>
<proteinExistence type="predicted"/>
<dbReference type="GO" id="GO:0097367">
    <property type="term" value="F:carbohydrate derivative binding"/>
    <property type="evidence" value="ECO:0007669"/>
    <property type="project" value="InterPro"/>
</dbReference>
<organism evidence="6 7">
    <name type="scientific">Jeotgalibacillus campisalis</name>
    <dbReference type="NCBI Taxonomy" id="220754"/>
    <lineage>
        <taxon>Bacteria</taxon>
        <taxon>Bacillati</taxon>
        <taxon>Bacillota</taxon>
        <taxon>Bacilli</taxon>
        <taxon>Bacillales</taxon>
        <taxon>Caryophanaceae</taxon>
        <taxon>Jeotgalibacillus</taxon>
    </lineage>
</organism>
<dbReference type="Proteomes" id="UP000031972">
    <property type="component" value="Unassembled WGS sequence"/>
</dbReference>
<dbReference type="Pfam" id="PF01418">
    <property type="entry name" value="HTH_6"/>
    <property type="match status" value="1"/>
</dbReference>
<dbReference type="InterPro" id="IPR000281">
    <property type="entry name" value="HTH_RpiR"/>
</dbReference>
<keyword evidence="1" id="KW-0805">Transcription regulation</keyword>
<keyword evidence="7" id="KW-1185">Reference proteome</keyword>
<dbReference type="InterPro" id="IPR035472">
    <property type="entry name" value="RpiR-like_SIS"/>
</dbReference>
<dbReference type="PATRIC" id="fig|220754.4.peg.900"/>
<name>A0A0C2SAQ1_9BACL</name>
<sequence length="286" mass="32495">MQEILQKLEESYPHLSAGQKKVAKLFFEEPGVIAFSSALEAGKHVNVSESTVIRLTQKIGYKGYTEAQHIIQRKLAEERWKKLQPENKILSEDQTFLHNLLDADIANISKLKETLKEEILLKVVEHISGARKIYVTSNFFSFGLGHLFVQWLNMALDNTEMLMQGDTQYYQQLSKIGEQDLVLALAFPRYTKNIIETVQTAKQQGATVITITDQLDSPVTVHSDLVLEAAMNSNLNIDSFTAALSLLTSIMRFVSVKDHEKVKENVSRVEKMYVEKEIFFDSSHSK</sequence>
<keyword evidence="2" id="KW-0238">DNA-binding</keyword>
<dbReference type="SUPFAM" id="SSF46689">
    <property type="entry name" value="Homeodomain-like"/>
    <property type="match status" value="1"/>
</dbReference>
<dbReference type="Gene3D" id="3.40.50.10490">
    <property type="entry name" value="Glucose-6-phosphate isomerase like protein, domain 1"/>
    <property type="match status" value="1"/>
</dbReference>
<feature type="domain" description="HTH rpiR-type" evidence="4">
    <location>
        <begin position="2"/>
        <end position="78"/>
    </location>
</feature>
<reference evidence="6 7" key="1">
    <citation type="submission" date="2015-01" db="EMBL/GenBank/DDBJ databases">
        <title>Jeotgalibacillus campisalis genome sequencing.</title>
        <authorList>
            <person name="Goh K.M."/>
            <person name="Chan K.-G."/>
            <person name="Yaakop A.S."/>
            <person name="Ee R."/>
            <person name="Gan H.M."/>
            <person name="Chan C.S."/>
        </authorList>
    </citation>
    <scope>NUCLEOTIDE SEQUENCE [LARGE SCALE GENOMIC DNA]</scope>
    <source>
        <strain evidence="6 7">SF-57</strain>
    </source>
</reference>
<dbReference type="PROSITE" id="PS51071">
    <property type="entry name" value="HTH_RPIR"/>
    <property type="match status" value="1"/>
</dbReference>
<dbReference type="EMBL" id="JXRR01000008">
    <property type="protein sequence ID" value="KIL50999.1"/>
    <property type="molecule type" value="Genomic_DNA"/>
</dbReference>
<dbReference type="GO" id="GO:1901135">
    <property type="term" value="P:carbohydrate derivative metabolic process"/>
    <property type="evidence" value="ECO:0007669"/>
    <property type="project" value="InterPro"/>
</dbReference>
<evidence type="ECO:0000259" key="5">
    <source>
        <dbReference type="PROSITE" id="PS51464"/>
    </source>
</evidence>
<gene>
    <name evidence="6" type="ORF">KR50_08800</name>
</gene>
<comment type="caution">
    <text evidence="6">The sequence shown here is derived from an EMBL/GenBank/DDBJ whole genome shotgun (WGS) entry which is preliminary data.</text>
</comment>
<evidence type="ECO:0008006" key="8">
    <source>
        <dbReference type="Google" id="ProtNLM"/>
    </source>
</evidence>
<dbReference type="PROSITE" id="PS51464">
    <property type="entry name" value="SIS"/>
    <property type="match status" value="1"/>
</dbReference>
<evidence type="ECO:0000256" key="2">
    <source>
        <dbReference type="ARBA" id="ARBA00023125"/>
    </source>
</evidence>
<dbReference type="GO" id="GO:0003677">
    <property type="term" value="F:DNA binding"/>
    <property type="evidence" value="ECO:0007669"/>
    <property type="project" value="UniProtKB-KW"/>
</dbReference>
<keyword evidence="3" id="KW-0804">Transcription</keyword>
<evidence type="ECO:0000256" key="3">
    <source>
        <dbReference type="ARBA" id="ARBA00023163"/>
    </source>
</evidence>
<dbReference type="Pfam" id="PF01380">
    <property type="entry name" value="SIS"/>
    <property type="match status" value="1"/>
</dbReference>
<dbReference type="Gene3D" id="1.10.10.10">
    <property type="entry name" value="Winged helix-like DNA-binding domain superfamily/Winged helix DNA-binding domain"/>
    <property type="match status" value="1"/>
</dbReference>
<protein>
    <recommendedName>
        <fullName evidence="8">Transcriptional regulator</fullName>
    </recommendedName>
</protein>
<evidence type="ECO:0000259" key="4">
    <source>
        <dbReference type="PROSITE" id="PS51071"/>
    </source>
</evidence>
<dbReference type="OrthoDB" id="2930at2"/>
<dbReference type="PANTHER" id="PTHR30514">
    <property type="entry name" value="GLUCOKINASE"/>
    <property type="match status" value="1"/>
</dbReference>
<dbReference type="InterPro" id="IPR009057">
    <property type="entry name" value="Homeodomain-like_sf"/>
</dbReference>
<dbReference type="PANTHER" id="PTHR30514:SF18">
    <property type="entry name" value="RPIR-FAMILY TRANSCRIPTIONAL REGULATOR"/>
    <property type="match status" value="1"/>
</dbReference>